<proteinExistence type="predicted"/>
<evidence type="ECO:0000313" key="1">
    <source>
        <dbReference type="EMBL" id="SFD35153.1"/>
    </source>
</evidence>
<protein>
    <recommendedName>
        <fullName evidence="3">Phage transcriptional regulator, ArpU family</fullName>
    </recommendedName>
</protein>
<dbReference type="Proteomes" id="UP000199599">
    <property type="component" value="Unassembled WGS sequence"/>
</dbReference>
<name>A0A1I1RUE9_9LACO</name>
<organism evidence="1 2">
    <name type="scientific">Lactobacillus bombicola</name>
    <dbReference type="NCBI Taxonomy" id="1505723"/>
    <lineage>
        <taxon>Bacteria</taxon>
        <taxon>Bacillati</taxon>
        <taxon>Bacillota</taxon>
        <taxon>Bacilli</taxon>
        <taxon>Lactobacillales</taxon>
        <taxon>Lactobacillaceae</taxon>
        <taxon>Lactobacillus</taxon>
    </lineage>
</organism>
<sequence length="128" mass="14818">MVYEENVRVFLKRDLGIFAIHAGRHKKDLVAEHLDQLTIFNVDVPKIKYAEKLTTCVGKAIAACTDKSRKILTSVYLLDHLNRIAMKEIGYGQSRYWELKQIALDEFMDNFAKYQKQIGLEPAFKLVK</sequence>
<accession>A0A1I1RUE9</accession>
<evidence type="ECO:0008006" key="3">
    <source>
        <dbReference type="Google" id="ProtNLM"/>
    </source>
</evidence>
<dbReference type="STRING" id="1505723.SAMN04487792_0414"/>
<dbReference type="RefSeq" id="WP_090092349.1">
    <property type="nucleotide sequence ID" value="NZ_CBCRVU010000002.1"/>
</dbReference>
<reference evidence="2" key="1">
    <citation type="submission" date="2016-10" db="EMBL/GenBank/DDBJ databases">
        <authorList>
            <person name="Varghese N."/>
            <person name="Submissions S."/>
        </authorList>
    </citation>
    <scope>NUCLEOTIDE SEQUENCE [LARGE SCALE GENOMIC DNA]</scope>
    <source>
        <strain evidence="2">R-53102</strain>
    </source>
</reference>
<gene>
    <name evidence="1" type="ORF">SAMN04487792_0414</name>
</gene>
<evidence type="ECO:0000313" key="2">
    <source>
        <dbReference type="Proteomes" id="UP000199599"/>
    </source>
</evidence>
<dbReference type="EMBL" id="FOMN01000002">
    <property type="protein sequence ID" value="SFD35153.1"/>
    <property type="molecule type" value="Genomic_DNA"/>
</dbReference>
<dbReference type="AlphaFoldDB" id="A0A1I1RUE9"/>